<feature type="chain" id="PRO_5020828800" evidence="2">
    <location>
        <begin position="21"/>
        <end position="116"/>
    </location>
</feature>
<evidence type="ECO:0000313" key="4">
    <source>
        <dbReference type="Proteomes" id="UP000268162"/>
    </source>
</evidence>
<feature type="compositionally biased region" description="Low complexity" evidence="1">
    <location>
        <begin position="98"/>
        <end position="116"/>
    </location>
</feature>
<feature type="region of interest" description="Disordered" evidence="1">
    <location>
        <begin position="89"/>
        <end position="116"/>
    </location>
</feature>
<feature type="signal peptide" evidence="2">
    <location>
        <begin position="1"/>
        <end position="20"/>
    </location>
</feature>
<keyword evidence="4" id="KW-1185">Reference proteome</keyword>
<gene>
    <name evidence="3" type="ORF">BJ085DRAFT_33951</name>
</gene>
<reference evidence="4" key="1">
    <citation type="journal article" date="2018" name="Nat. Microbiol.">
        <title>Leveraging single-cell genomics to expand the fungal tree of life.</title>
        <authorList>
            <person name="Ahrendt S.R."/>
            <person name="Quandt C.A."/>
            <person name="Ciobanu D."/>
            <person name="Clum A."/>
            <person name="Salamov A."/>
            <person name="Andreopoulos B."/>
            <person name="Cheng J.F."/>
            <person name="Woyke T."/>
            <person name="Pelin A."/>
            <person name="Henrissat B."/>
            <person name="Reynolds N.K."/>
            <person name="Benny G.L."/>
            <person name="Smith M.E."/>
            <person name="James T.Y."/>
            <person name="Grigoriev I.V."/>
        </authorList>
    </citation>
    <scope>NUCLEOTIDE SEQUENCE [LARGE SCALE GENOMIC DNA]</scope>
    <source>
        <strain evidence="4">RSA 468</strain>
    </source>
</reference>
<proteinExistence type="predicted"/>
<evidence type="ECO:0000256" key="2">
    <source>
        <dbReference type="SAM" id="SignalP"/>
    </source>
</evidence>
<protein>
    <submittedName>
        <fullName evidence="3">Uncharacterized protein</fullName>
    </submittedName>
</protein>
<keyword evidence="2" id="KW-0732">Signal</keyword>
<name>A0A4V1J518_9FUNG</name>
<organism evidence="3 4">
    <name type="scientific">Dimargaris cristalligena</name>
    <dbReference type="NCBI Taxonomy" id="215637"/>
    <lineage>
        <taxon>Eukaryota</taxon>
        <taxon>Fungi</taxon>
        <taxon>Fungi incertae sedis</taxon>
        <taxon>Zoopagomycota</taxon>
        <taxon>Kickxellomycotina</taxon>
        <taxon>Dimargaritomycetes</taxon>
        <taxon>Dimargaritales</taxon>
        <taxon>Dimargaritaceae</taxon>
        <taxon>Dimargaris</taxon>
    </lineage>
</organism>
<evidence type="ECO:0000256" key="1">
    <source>
        <dbReference type="SAM" id="MobiDB-lite"/>
    </source>
</evidence>
<dbReference type="EMBL" id="ML002484">
    <property type="protein sequence ID" value="RKP37509.1"/>
    <property type="molecule type" value="Genomic_DNA"/>
</dbReference>
<accession>A0A4V1J518</accession>
<sequence length="116" mass="12248">MNCKILFGLLGLIALNGVLAAPTETVAAPQAATSTATPAQAKPDNLKENRIGGILENNAGDFVKNNWFQMTMGAVTALIPKYANRAYENHKSKKADEANAQPQAQANTPAPITIKS</sequence>
<dbReference type="AlphaFoldDB" id="A0A4V1J518"/>
<dbReference type="Proteomes" id="UP000268162">
    <property type="component" value="Unassembled WGS sequence"/>
</dbReference>
<evidence type="ECO:0000313" key="3">
    <source>
        <dbReference type="EMBL" id="RKP37509.1"/>
    </source>
</evidence>